<sequence>MVDTSRDEALFQYSFIIRKLGSSYCFLCRTHVSQLNIKNNSLYLDTSDASHAFLSRWAATKHEWQIPHEKQESKNLKKLKIFYPNSPFPNFLEFQIFSISGLAPPPSISTDDLQNALTLGVIHPADMRNGVKDYIAEQERNVLY</sequence>
<dbReference type="AlphaFoldDB" id="A0A1I4WAZ5"/>
<gene>
    <name evidence="1" type="ORF">SAMN05421863_110311</name>
</gene>
<protein>
    <submittedName>
        <fullName evidence="1">Uncharacterized protein</fullName>
    </submittedName>
</protein>
<proteinExistence type="predicted"/>
<organism evidence="1 2">
    <name type="scientific">Nitrosomonas communis</name>
    <dbReference type="NCBI Taxonomy" id="44574"/>
    <lineage>
        <taxon>Bacteria</taxon>
        <taxon>Pseudomonadati</taxon>
        <taxon>Pseudomonadota</taxon>
        <taxon>Betaproteobacteria</taxon>
        <taxon>Nitrosomonadales</taxon>
        <taxon>Nitrosomonadaceae</taxon>
        <taxon>Nitrosomonas</taxon>
    </lineage>
</organism>
<dbReference type="Proteomes" id="UP000183287">
    <property type="component" value="Unassembled WGS sequence"/>
</dbReference>
<evidence type="ECO:0000313" key="2">
    <source>
        <dbReference type="Proteomes" id="UP000183287"/>
    </source>
</evidence>
<evidence type="ECO:0000313" key="1">
    <source>
        <dbReference type="EMBL" id="SFN10400.1"/>
    </source>
</evidence>
<accession>A0A1I4WAZ5</accession>
<name>A0A1I4WAZ5_9PROT</name>
<reference evidence="2" key="1">
    <citation type="submission" date="2016-10" db="EMBL/GenBank/DDBJ databases">
        <authorList>
            <person name="Varghese N."/>
            <person name="Submissions S."/>
        </authorList>
    </citation>
    <scope>NUCLEOTIDE SEQUENCE [LARGE SCALE GENOMIC DNA]</scope>
    <source>
        <strain evidence="2">Nm44</strain>
    </source>
</reference>
<dbReference type="EMBL" id="FOUB01000103">
    <property type="protein sequence ID" value="SFN10400.1"/>
    <property type="molecule type" value="Genomic_DNA"/>
</dbReference>
<keyword evidence="2" id="KW-1185">Reference proteome</keyword>